<organism evidence="2 3">
    <name type="scientific">Polycladomyces abyssicola</name>
    <dbReference type="NCBI Taxonomy" id="1125966"/>
    <lineage>
        <taxon>Bacteria</taxon>
        <taxon>Bacillati</taxon>
        <taxon>Bacillota</taxon>
        <taxon>Bacilli</taxon>
        <taxon>Bacillales</taxon>
        <taxon>Thermoactinomycetaceae</taxon>
        <taxon>Polycladomyces</taxon>
    </lineage>
</organism>
<name>A0A8D5UC80_9BACL</name>
<proteinExistence type="predicted"/>
<evidence type="ECO:0000313" key="2">
    <source>
        <dbReference type="EMBL" id="BCU80359.1"/>
    </source>
</evidence>
<gene>
    <name evidence="2" type="ORF">JIR001_01420</name>
</gene>
<reference evidence="2" key="2">
    <citation type="journal article" date="2021" name="Microbiol. Resour. Announc.">
        <title>Complete Genome Sequence of Polycladomyces abyssicola JIR-001T, Isolated from Hemipelagic Sediment in Deep Seawater.</title>
        <authorList>
            <person name="Tsubouchi T."/>
            <person name="Kaneko Y."/>
        </authorList>
    </citation>
    <scope>NUCLEOTIDE SEQUENCE</scope>
    <source>
        <strain evidence="2">JIR-001</strain>
    </source>
</reference>
<evidence type="ECO:0000313" key="3">
    <source>
        <dbReference type="Proteomes" id="UP000677436"/>
    </source>
</evidence>
<reference evidence="2" key="1">
    <citation type="journal article" date="2013" name="Int. J. Syst. Evol. Microbiol.">
        <title>Polycladomyces abyssicola gen. nov., sp. nov., a thermophilic filamentous bacterium isolated from hemipelagic sediment.</title>
        <authorList>
            <person name="Tsubouchi T."/>
            <person name="Shimane Y."/>
            <person name="Mori K."/>
            <person name="Usui K."/>
            <person name="Hiraki T."/>
            <person name="Tame A."/>
            <person name="Uematsu K."/>
            <person name="Maruyama T."/>
            <person name="Hatada Y."/>
        </authorList>
    </citation>
    <scope>NUCLEOTIDE SEQUENCE</scope>
    <source>
        <strain evidence="2">JIR-001</strain>
    </source>
</reference>
<keyword evidence="3" id="KW-1185">Reference proteome</keyword>
<evidence type="ECO:0000256" key="1">
    <source>
        <dbReference type="SAM" id="MobiDB-lite"/>
    </source>
</evidence>
<dbReference type="AlphaFoldDB" id="A0A8D5UC80"/>
<accession>A0A8D5UC80</accession>
<sequence>MMDGVAKWQKRKANSPVKNAGTYRPNGWDAAPDAVNGTPWWKKEKQLDPEQEDGAVYPVKNNRRLFQSHRWNRHDKPVQTQAFVN</sequence>
<dbReference type="Proteomes" id="UP000677436">
    <property type="component" value="Chromosome"/>
</dbReference>
<dbReference type="KEGG" id="pabs:JIR001_01420"/>
<dbReference type="EMBL" id="AP024601">
    <property type="protein sequence ID" value="BCU80359.1"/>
    <property type="molecule type" value="Genomic_DNA"/>
</dbReference>
<feature type="region of interest" description="Disordered" evidence="1">
    <location>
        <begin position="1"/>
        <end position="31"/>
    </location>
</feature>
<protein>
    <submittedName>
        <fullName evidence="2">Uncharacterized protein</fullName>
    </submittedName>
</protein>